<accession>A0ABS2PS60</accession>
<feature type="transmembrane region" description="Helical" evidence="1">
    <location>
        <begin position="416"/>
        <end position="436"/>
    </location>
</feature>
<evidence type="ECO:0000256" key="1">
    <source>
        <dbReference type="SAM" id="Phobius"/>
    </source>
</evidence>
<proteinExistence type="predicted"/>
<feature type="transmembrane region" description="Helical" evidence="1">
    <location>
        <begin position="513"/>
        <end position="535"/>
    </location>
</feature>
<sequence>MNIIDYLKNQSNRSFKEAAINQLDIAVLNEINYLVFKDFLDFKASAKDGITFKELAQNYKSLKQVRQENPEKSNELFLAYQSRVQLLELLAESSRFENCLLFGYQDIFDDQEEIQFAASSFAIDQNILIVYRGTDSSFTGWKEDFNLAYLSQIPSQKLALDYLETISHANQGNIILSGHSKGGNLALYAAYQSKHQERIQDIYLFDAPGLAQEDVETPSYQSLLPKIHAFRPQSSLVGILFDKQVEETIIKSSGINLMQHLLLLWQVDLAHSQFIQADKTSQVSDKAAQISQNFLSNNSKANNKRLINLIYRILREPRQEMTLLEKLKSILSLLKSSSKAEKNALLASLKNIILSVKDSDIRPQRQESEYLRSRRLFLSALMLPEKLARQSKYLALLVLLTLILTLYVIYQDAQLNLIIFSCLFFLCSLIAGVLSLSSWIKAEQKLTLEYLPGLSCFCVIINLIYQATRSHFHFSLITNSLPNAMLFLLALALWQTSYQYLKTKDYLPEIAHWLKRAAILSAILIVTSLVFPSFLLFFMDWILILIIIGKIISVSLISYFQWSK</sequence>
<organism evidence="3 4">
    <name type="scientific">Streptococcus loxodontisalivarius</name>
    <dbReference type="NCBI Taxonomy" id="1349415"/>
    <lineage>
        <taxon>Bacteria</taxon>
        <taxon>Bacillati</taxon>
        <taxon>Bacillota</taxon>
        <taxon>Bacilli</taxon>
        <taxon>Lactobacillales</taxon>
        <taxon>Streptococcaceae</taxon>
        <taxon>Streptococcus</taxon>
    </lineage>
</organism>
<dbReference type="SUPFAM" id="SSF53474">
    <property type="entry name" value="alpha/beta-Hydrolases"/>
    <property type="match status" value="1"/>
</dbReference>
<dbReference type="EMBL" id="JAFBEH010000010">
    <property type="protein sequence ID" value="MBM7642390.1"/>
    <property type="molecule type" value="Genomic_DNA"/>
</dbReference>
<comment type="caution">
    <text evidence="3">The sequence shown here is derived from an EMBL/GenBank/DDBJ whole genome shotgun (WGS) entry which is preliminary data.</text>
</comment>
<feature type="transmembrane region" description="Helical" evidence="1">
    <location>
        <begin position="393"/>
        <end position="410"/>
    </location>
</feature>
<reference evidence="3 4" key="1">
    <citation type="submission" date="2021-01" db="EMBL/GenBank/DDBJ databases">
        <title>Genomic Encyclopedia of Type Strains, Phase IV (KMG-IV): sequencing the most valuable type-strain genomes for metagenomic binning, comparative biology and taxonomic classification.</title>
        <authorList>
            <person name="Goeker M."/>
        </authorList>
    </citation>
    <scope>NUCLEOTIDE SEQUENCE [LARGE SCALE GENOMIC DNA]</scope>
    <source>
        <strain evidence="3 4">DSM 27382</strain>
    </source>
</reference>
<keyword evidence="1" id="KW-1133">Transmembrane helix</keyword>
<keyword evidence="4" id="KW-1185">Reference proteome</keyword>
<name>A0ABS2PS60_9STRE</name>
<keyword evidence="1" id="KW-0472">Membrane</keyword>
<feature type="domain" description="RGS" evidence="2">
    <location>
        <begin position="22"/>
        <end position="80"/>
    </location>
</feature>
<dbReference type="InterPro" id="IPR016137">
    <property type="entry name" value="RGS"/>
</dbReference>
<keyword evidence="1" id="KW-0812">Transmembrane</keyword>
<feature type="transmembrane region" description="Helical" evidence="1">
    <location>
        <begin position="448"/>
        <end position="468"/>
    </location>
</feature>
<feature type="transmembrane region" description="Helical" evidence="1">
    <location>
        <begin position="480"/>
        <end position="501"/>
    </location>
</feature>
<dbReference type="Proteomes" id="UP000697472">
    <property type="component" value="Unassembled WGS sequence"/>
</dbReference>
<evidence type="ECO:0000259" key="2">
    <source>
        <dbReference type="PROSITE" id="PS50132"/>
    </source>
</evidence>
<dbReference type="RefSeq" id="WP_205009240.1">
    <property type="nucleotide sequence ID" value="NZ_JAFBEH010000010.1"/>
</dbReference>
<dbReference type="InterPro" id="IPR029058">
    <property type="entry name" value="AB_hydrolase_fold"/>
</dbReference>
<dbReference type="PROSITE" id="PS50132">
    <property type="entry name" value="RGS"/>
    <property type="match status" value="1"/>
</dbReference>
<evidence type="ECO:0000313" key="4">
    <source>
        <dbReference type="Proteomes" id="UP000697472"/>
    </source>
</evidence>
<evidence type="ECO:0000313" key="3">
    <source>
        <dbReference type="EMBL" id="MBM7642390.1"/>
    </source>
</evidence>
<dbReference type="Gene3D" id="3.40.50.1820">
    <property type="entry name" value="alpha/beta hydrolase"/>
    <property type="match status" value="1"/>
</dbReference>
<gene>
    <name evidence="3" type="ORF">JOC28_000687</name>
</gene>
<feature type="transmembrane region" description="Helical" evidence="1">
    <location>
        <begin position="541"/>
        <end position="560"/>
    </location>
</feature>
<dbReference type="InterPro" id="IPR024499">
    <property type="entry name" value="Mbeg1-like"/>
</dbReference>
<protein>
    <submittedName>
        <fullName evidence="3">Esterase</fullName>
    </submittedName>
</protein>
<dbReference type="Pfam" id="PF11187">
    <property type="entry name" value="Mbeg1-like"/>
    <property type="match status" value="1"/>
</dbReference>